<dbReference type="InterPro" id="IPR027417">
    <property type="entry name" value="P-loop_NTPase"/>
</dbReference>
<evidence type="ECO:0000313" key="5">
    <source>
        <dbReference type="EMBL" id="WYM97608.1"/>
    </source>
</evidence>
<evidence type="ECO:0000313" key="6">
    <source>
        <dbReference type="Proteomes" id="UP001622612"/>
    </source>
</evidence>
<reference evidence="5" key="1">
    <citation type="submission" date="2021-11" db="EMBL/GenBank/DDBJ databases">
        <title>The first genome sequence of unculturable Mycoplasma faucium obtained by de novo assembly of metagenomic reads.</title>
        <authorList>
            <person name="Sabat A.J."/>
            <person name="Bathoorn E."/>
            <person name="Akkerboom V."/>
            <person name="Friedrich A.W."/>
        </authorList>
    </citation>
    <scope>NUCLEOTIDE SEQUENCE [LARGE SCALE GENOMIC DNA]</scope>
    <source>
        <strain evidence="5">UMCG-MFM1</strain>
    </source>
</reference>
<dbReference type="GO" id="GO:0005524">
    <property type="term" value="F:ATP binding"/>
    <property type="evidence" value="ECO:0007669"/>
    <property type="project" value="UniProtKB-KW"/>
</dbReference>
<dbReference type="PANTHER" id="PTHR23073">
    <property type="entry name" value="26S PROTEASOME REGULATORY SUBUNIT"/>
    <property type="match status" value="1"/>
</dbReference>
<dbReference type="EMBL" id="CP088155">
    <property type="protein sequence ID" value="WYM97608.1"/>
    <property type="molecule type" value="Genomic_DNA"/>
</dbReference>
<name>A0ABZ2TP54_9BACT</name>
<dbReference type="InterPro" id="IPR050221">
    <property type="entry name" value="26S_Proteasome_ATPase"/>
</dbReference>
<dbReference type="RefSeq" id="WP_405312162.1">
    <property type="nucleotide sequence ID" value="NZ_CP088155.1"/>
</dbReference>
<accession>A0ABZ2TP54</accession>
<proteinExistence type="inferred from homology"/>
<dbReference type="SMART" id="SM00382">
    <property type="entry name" value="AAA"/>
    <property type="match status" value="1"/>
</dbReference>
<dbReference type="InterPro" id="IPR003593">
    <property type="entry name" value="AAA+_ATPase"/>
</dbReference>
<sequence>MKKQNVLNLIKYYSEKNDNAFRNEAITIAKYFDNIGDYELSEYIMGLLYKSDTYMPQNLDFDSEFLQKIEIKNLEPLYLPSKISEDIKGIINAINHKVGINKFIFEGLPGTGKTEATKNVARLLNRTLYMVNLENIIDSKLGQTNKNIINLFEEINNLPNIDKAIILFDEIDAIAMDRINPNDVREMGRATSTILKEIDKLAGINNDVVIIATTNLFSNFEKALIRRFDAVINFNRYEQKDLIEIAENYFSSFSKKFKDISKDTKLFKKILMSAKTLPYPGELKNLIKTSLAFSDLESEHDYLRRLYMNLIGDLDNKDINKIYEEGFTIREIEKLKGKSKSNIARKLSQGELINE</sequence>
<keyword evidence="3 5" id="KW-0067">ATP-binding</keyword>
<keyword evidence="6" id="KW-1185">Reference proteome</keyword>
<dbReference type="Proteomes" id="UP001622612">
    <property type="component" value="Chromosome"/>
</dbReference>
<comment type="similarity">
    <text evidence="1">Belongs to the AAA ATPase family.</text>
</comment>
<dbReference type="Gene3D" id="3.40.50.300">
    <property type="entry name" value="P-loop containing nucleotide triphosphate hydrolases"/>
    <property type="match status" value="1"/>
</dbReference>
<organism evidence="5 6">
    <name type="scientific">Metamycoplasma faucium</name>
    <dbReference type="NCBI Taxonomy" id="56142"/>
    <lineage>
        <taxon>Bacteria</taxon>
        <taxon>Bacillati</taxon>
        <taxon>Mycoplasmatota</taxon>
        <taxon>Mycoplasmoidales</taxon>
        <taxon>Metamycoplasmataceae</taxon>
        <taxon>Metamycoplasma</taxon>
    </lineage>
</organism>
<dbReference type="Pfam" id="PF00004">
    <property type="entry name" value="AAA"/>
    <property type="match status" value="1"/>
</dbReference>
<keyword evidence="2" id="KW-0547">Nucleotide-binding</keyword>
<evidence type="ECO:0000256" key="1">
    <source>
        <dbReference type="ARBA" id="ARBA00006914"/>
    </source>
</evidence>
<evidence type="ECO:0000256" key="2">
    <source>
        <dbReference type="ARBA" id="ARBA00022741"/>
    </source>
</evidence>
<dbReference type="InterPro" id="IPR003959">
    <property type="entry name" value="ATPase_AAA_core"/>
</dbReference>
<dbReference type="SUPFAM" id="SSF52540">
    <property type="entry name" value="P-loop containing nucleoside triphosphate hydrolases"/>
    <property type="match status" value="1"/>
</dbReference>
<protein>
    <submittedName>
        <fullName evidence="5">ATP-binding protein</fullName>
    </submittedName>
</protein>
<gene>
    <name evidence="5" type="ORF">LQ356_01780</name>
</gene>
<dbReference type="CDD" id="cd19481">
    <property type="entry name" value="RecA-like_protease"/>
    <property type="match status" value="1"/>
</dbReference>
<evidence type="ECO:0000256" key="3">
    <source>
        <dbReference type="ARBA" id="ARBA00022840"/>
    </source>
</evidence>
<evidence type="ECO:0000259" key="4">
    <source>
        <dbReference type="SMART" id="SM00382"/>
    </source>
</evidence>
<feature type="domain" description="AAA+ ATPase" evidence="4">
    <location>
        <begin position="99"/>
        <end position="238"/>
    </location>
</feature>